<dbReference type="InterPro" id="IPR032589">
    <property type="entry name" value="DUF4910"/>
</dbReference>
<dbReference type="Pfam" id="PF09940">
    <property type="entry name" value="DUF2172"/>
    <property type="match status" value="1"/>
</dbReference>
<sequence>MKKPKRDIVDSLDFRSTNFENTGKAMYELAKTLFPICRSITGQGFRDSLQILNHTLEGGGNLQIHSIKSGTKVFDWIVPPEWHIKDAYIITPDGEKICDFKKHNLHILNYSESIDKEIELDKLQEHLYSLEEKPDAIPYVTSYYKRRWGFCITHNERKKLKQGKYRVFIDTKHDESGVLNYADFIIPSTQNSKEEILISTYLCHPSIANNEISGPIVTIYLAKWLLNLKERKYNYRFVIVPETIGSIVYIHKHLQHLQKYTKAGFVLSCLGDDNAYSLVHSPSQNTLSDKVALHTLKNKENFKKFSFLDRGSDERQYNAPLVNLGVVGVCRSKYLDYEEYHTSKDDLNFISSKGLMGGLKAMQEIVLNLEINETYKNTIICEPNLGKRGLYHTLSTANDIPLACNFLAYCDGKNDIIDIAEILNMQAYEFKDLLEKILEFKLLQTSNMKT</sequence>
<reference evidence="4 5" key="1">
    <citation type="submission" date="2018-05" db="EMBL/GenBank/DDBJ databases">
        <title>Novel Campyloabacter and Helicobacter Species and Strains.</title>
        <authorList>
            <person name="Mannion A.J."/>
            <person name="Shen Z."/>
            <person name="Fox J.G."/>
        </authorList>
    </citation>
    <scope>NUCLEOTIDE SEQUENCE [LARGE SCALE GENOMIC DNA]</scope>
    <source>
        <strain evidence="5">MIT17-664</strain>
    </source>
</reference>
<evidence type="ECO:0000313" key="4">
    <source>
        <dbReference type="EMBL" id="TKX28692.1"/>
    </source>
</evidence>
<dbReference type="PIRSF" id="PIRSF015244">
    <property type="entry name" value="UCP015244"/>
    <property type="match status" value="1"/>
</dbReference>
<dbReference type="Pfam" id="PF16254">
    <property type="entry name" value="DUF4910"/>
    <property type="match status" value="1"/>
</dbReference>
<accession>A0A4V6DWV0</accession>
<dbReference type="InterPro" id="IPR036388">
    <property type="entry name" value="WH-like_DNA-bd_sf"/>
</dbReference>
<dbReference type="InterPro" id="IPR032610">
    <property type="entry name" value="DUF2172"/>
</dbReference>
<organism evidence="4 5">
    <name type="scientific">Campylobacter estrildidarum</name>
    <dbReference type="NCBI Taxonomy" id="2510189"/>
    <lineage>
        <taxon>Bacteria</taxon>
        <taxon>Pseudomonadati</taxon>
        <taxon>Campylobacterota</taxon>
        <taxon>Epsilonproteobacteria</taxon>
        <taxon>Campylobacterales</taxon>
        <taxon>Campylobacteraceae</taxon>
        <taxon>Campylobacter</taxon>
    </lineage>
</organism>
<dbReference type="GO" id="GO:0004177">
    <property type="term" value="F:aminopeptidase activity"/>
    <property type="evidence" value="ECO:0007669"/>
    <property type="project" value="UniProtKB-KW"/>
</dbReference>
<comment type="caution">
    <text evidence="4">The sequence shown here is derived from an EMBL/GenBank/DDBJ whole genome shotgun (WGS) entry which is preliminary data.</text>
</comment>
<evidence type="ECO:0000259" key="1">
    <source>
        <dbReference type="Pfam" id="PF09940"/>
    </source>
</evidence>
<name>A0A4V6DWV0_9BACT</name>
<keyword evidence="4" id="KW-0645">Protease</keyword>
<feature type="domain" description="DUF4910" evidence="3">
    <location>
        <begin position="27"/>
        <end position="372"/>
    </location>
</feature>
<keyword evidence="5" id="KW-1185">Reference proteome</keyword>
<dbReference type="Gene3D" id="1.10.10.10">
    <property type="entry name" value="Winged helix-like DNA-binding domain superfamily/Winged helix DNA-binding domain"/>
    <property type="match status" value="1"/>
</dbReference>
<dbReference type="Pfam" id="PF16221">
    <property type="entry name" value="HTH_47"/>
    <property type="match status" value="1"/>
</dbReference>
<evidence type="ECO:0000259" key="3">
    <source>
        <dbReference type="Pfam" id="PF16254"/>
    </source>
</evidence>
<keyword evidence="4" id="KW-0031">Aminopeptidase</keyword>
<dbReference type="InterPro" id="IPR032622">
    <property type="entry name" value="UCP01524_HTH"/>
</dbReference>
<dbReference type="OrthoDB" id="9765654at2"/>
<dbReference type="Proteomes" id="UP000308838">
    <property type="component" value="Unassembled WGS sequence"/>
</dbReference>
<feature type="domain" description="DUF2172" evidence="1">
    <location>
        <begin position="81"/>
        <end position="172"/>
    </location>
</feature>
<dbReference type="EMBL" id="NXLZ01000017">
    <property type="protein sequence ID" value="TKX28692.1"/>
    <property type="molecule type" value="Genomic_DNA"/>
</dbReference>
<dbReference type="Gene3D" id="3.40.630.10">
    <property type="entry name" value="Zn peptidases"/>
    <property type="match status" value="1"/>
</dbReference>
<dbReference type="SUPFAM" id="SSF53187">
    <property type="entry name" value="Zn-dependent exopeptidases"/>
    <property type="match status" value="1"/>
</dbReference>
<dbReference type="InterPro" id="IPR012353">
    <property type="entry name" value="UCP015244"/>
</dbReference>
<gene>
    <name evidence="4" type="ORF">CQA69_08065</name>
</gene>
<feature type="domain" description="UCP01524 winged helix-turn-helix" evidence="2">
    <location>
        <begin position="374"/>
        <end position="444"/>
    </location>
</feature>
<evidence type="ECO:0000313" key="5">
    <source>
        <dbReference type="Proteomes" id="UP000308838"/>
    </source>
</evidence>
<protein>
    <submittedName>
        <fullName evidence="4">Aminopeptidase</fullName>
    </submittedName>
</protein>
<evidence type="ECO:0000259" key="2">
    <source>
        <dbReference type="Pfam" id="PF16221"/>
    </source>
</evidence>
<keyword evidence="4" id="KW-0378">Hydrolase</keyword>
<proteinExistence type="predicted"/>
<dbReference type="AlphaFoldDB" id="A0A4V6DWV0"/>
<dbReference type="Gene3D" id="3.50.30.90">
    <property type="match status" value="1"/>
</dbReference>